<dbReference type="AlphaFoldDB" id="A0A177THL0"/>
<dbReference type="Pfam" id="PF01494">
    <property type="entry name" value="FAD_binding_3"/>
    <property type="match status" value="2"/>
</dbReference>
<sequence>MERIAVVGAGPVGSLAAIALAERGCKVDLYERQPLLSSTTPSAGNTRSINLAISTRALTALASLTPSSQEETLADLVLANGIPMRARMIHHMPQAVSNAQASSSSKAAAAGLDLRESGSVYVKLPPSVEKESPRTRPEIQRRDSVAVFDSIAPSPSSFTDISQPQASTPSSPQDLAEIRLDSQDYGIDPLSHQIYSVDRSRLSQLLLARAEAHPAIRVRWGCVLQDVHFEQDGVELKFEHTTDGMEEKKEIIKERADMVIGCDGMHSVVRRSLNNYQPLDVSQTYIDSAYLELHIPAPRSTEEGGWPLSPNHLHIWPRNSFMLIALPNSDRSFTCTLFAPYVMFGSTPPPSTKTNSNHPLAGALCEPSSALSLFRTYFPDALSLLGEDHLLQAIQARASRPGRLGSVLLRGGEYHERSGGRAVLLGDAAHAMVPFYGQGLNCGLEDVRVLIETLESEGVLPRRGGKGQERSKVAHALGVYSRKRHPALCAILRLAQQNYEEMSHRVVSRTYLARRWIDGVLMRLLAPGPGTGTVTVVGDTKGKDRRVMNNTTTIIDLSLSLLRSFTSSSKLSTFPPTPTTSNKPTRTTTTAPSERALGAWKSLYTMVTFTNMPYDAVLAQAKRQDRIVSFASAGLVGVGVVGLAVGVWGVWR</sequence>
<evidence type="ECO:0000256" key="8">
    <source>
        <dbReference type="SAM" id="Phobius"/>
    </source>
</evidence>
<evidence type="ECO:0000256" key="1">
    <source>
        <dbReference type="ARBA" id="ARBA00001974"/>
    </source>
</evidence>
<reference evidence="10" key="1">
    <citation type="submission" date="2016-04" db="EMBL/GenBank/DDBJ databases">
        <authorList>
            <person name="Nguyen H.D."/>
            <person name="Samba Siva P."/>
            <person name="Cullis J."/>
            <person name="Levesque C.A."/>
            <person name="Hambleton S."/>
        </authorList>
    </citation>
    <scope>NUCLEOTIDE SEQUENCE</scope>
    <source>
        <strain evidence="10">DAOMC 236416</strain>
    </source>
</reference>
<accession>A0A177THL0</accession>
<keyword evidence="3" id="KW-0274">FAD</keyword>
<evidence type="ECO:0000256" key="3">
    <source>
        <dbReference type="ARBA" id="ARBA00022827"/>
    </source>
</evidence>
<keyword evidence="6" id="KW-0503">Monooxygenase</keyword>
<feature type="region of interest" description="Disordered" evidence="7">
    <location>
        <begin position="124"/>
        <end position="144"/>
    </location>
</feature>
<gene>
    <name evidence="10" type="ORF">A4X13_0g2275</name>
</gene>
<keyword evidence="11" id="KW-1185">Reference proteome</keyword>
<evidence type="ECO:0000256" key="5">
    <source>
        <dbReference type="ARBA" id="ARBA00023002"/>
    </source>
</evidence>
<evidence type="ECO:0000256" key="7">
    <source>
        <dbReference type="SAM" id="MobiDB-lite"/>
    </source>
</evidence>
<dbReference type="PANTHER" id="PTHR46028">
    <property type="entry name" value="KYNURENINE 3-MONOOXYGENASE"/>
    <property type="match status" value="1"/>
</dbReference>
<keyword evidence="4" id="KW-0521">NADP</keyword>
<dbReference type="Gene3D" id="3.50.50.60">
    <property type="entry name" value="FAD/NAD(P)-binding domain"/>
    <property type="match status" value="2"/>
</dbReference>
<keyword evidence="2" id="KW-0285">Flavoprotein</keyword>
<name>A0A177THL0_9BASI</name>
<dbReference type="InterPro" id="IPR036188">
    <property type="entry name" value="FAD/NAD-bd_sf"/>
</dbReference>
<feature type="domain" description="FAD-binding" evidence="9">
    <location>
        <begin position="419"/>
        <end position="454"/>
    </location>
</feature>
<comment type="caution">
    <text evidence="10">The sequence shown here is derived from an EMBL/GenBank/DDBJ whole genome shotgun (WGS) entry which is preliminary data.</text>
</comment>
<evidence type="ECO:0000256" key="4">
    <source>
        <dbReference type="ARBA" id="ARBA00022857"/>
    </source>
</evidence>
<dbReference type="InterPro" id="IPR002938">
    <property type="entry name" value="FAD-bd"/>
</dbReference>
<dbReference type="GO" id="GO:0070189">
    <property type="term" value="P:kynurenine metabolic process"/>
    <property type="evidence" value="ECO:0007669"/>
    <property type="project" value="TreeGrafter"/>
</dbReference>
<dbReference type="PRINTS" id="PR00419">
    <property type="entry name" value="ADXRDTASE"/>
</dbReference>
<evidence type="ECO:0000256" key="6">
    <source>
        <dbReference type="ARBA" id="ARBA00023033"/>
    </source>
</evidence>
<keyword evidence="8" id="KW-0472">Membrane</keyword>
<dbReference type="GO" id="GO:0005741">
    <property type="term" value="C:mitochondrial outer membrane"/>
    <property type="evidence" value="ECO:0007669"/>
    <property type="project" value="TreeGrafter"/>
</dbReference>
<protein>
    <recommendedName>
        <fullName evidence="9">FAD-binding domain-containing protein</fullName>
    </recommendedName>
</protein>
<feature type="transmembrane region" description="Helical" evidence="8">
    <location>
        <begin position="627"/>
        <end position="651"/>
    </location>
</feature>
<dbReference type="Proteomes" id="UP000077521">
    <property type="component" value="Unassembled WGS sequence"/>
</dbReference>
<dbReference type="GO" id="GO:0071949">
    <property type="term" value="F:FAD binding"/>
    <property type="evidence" value="ECO:0007669"/>
    <property type="project" value="InterPro"/>
</dbReference>
<keyword evidence="8" id="KW-0812">Transmembrane</keyword>
<dbReference type="SUPFAM" id="SSF51905">
    <property type="entry name" value="FAD/NAD(P)-binding domain"/>
    <property type="match status" value="1"/>
</dbReference>
<reference evidence="10" key="2">
    <citation type="journal article" date="2019" name="IMA Fungus">
        <title>Genome sequencing and comparison of five Tilletia species to identify candidate genes for the detection of regulated species infecting wheat.</title>
        <authorList>
            <person name="Nguyen H.D.T."/>
            <person name="Sultana T."/>
            <person name="Kesanakurti P."/>
            <person name="Hambleton S."/>
        </authorList>
    </citation>
    <scope>NUCLEOTIDE SEQUENCE</scope>
    <source>
        <strain evidence="10">DAOMC 236416</strain>
    </source>
</reference>
<proteinExistence type="predicted"/>
<dbReference type="GO" id="GO:0004502">
    <property type="term" value="F:kynurenine 3-monooxygenase activity"/>
    <property type="evidence" value="ECO:0007669"/>
    <property type="project" value="TreeGrafter"/>
</dbReference>
<dbReference type="PANTHER" id="PTHR46028:SF2">
    <property type="entry name" value="KYNURENINE 3-MONOOXYGENASE"/>
    <property type="match status" value="1"/>
</dbReference>
<organism evidence="10 11">
    <name type="scientific">Tilletia indica</name>
    <dbReference type="NCBI Taxonomy" id="43049"/>
    <lineage>
        <taxon>Eukaryota</taxon>
        <taxon>Fungi</taxon>
        <taxon>Dikarya</taxon>
        <taxon>Basidiomycota</taxon>
        <taxon>Ustilaginomycotina</taxon>
        <taxon>Exobasidiomycetes</taxon>
        <taxon>Tilletiales</taxon>
        <taxon>Tilletiaceae</taxon>
        <taxon>Tilletia</taxon>
    </lineage>
</organism>
<evidence type="ECO:0000256" key="2">
    <source>
        <dbReference type="ARBA" id="ARBA00022630"/>
    </source>
</evidence>
<comment type="cofactor">
    <cofactor evidence="1">
        <name>FAD</name>
        <dbReference type="ChEBI" id="CHEBI:57692"/>
    </cofactor>
</comment>
<evidence type="ECO:0000313" key="11">
    <source>
        <dbReference type="Proteomes" id="UP000077521"/>
    </source>
</evidence>
<feature type="domain" description="FAD-binding" evidence="9">
    <location>
        <begin position="4"/>
        <end position="296"/>
    </location>
</feature>
<keyword evidence="5" id="KW-0560">Oxidoreductase</keyword>
<evidence type="ECO:0000259" key="9">
    <source>
        <dbReference type="Pfam" id="PF01494"/>
    </source>
</evidence>
<feature type="region of interest" description="Disordered" evidence="7">
    <location>
        <begin position="569"/>
        <end position="592"/>
    </location>
</feature>
<evidence type="ECO:0000313" key="10">
    <source>
        <dbReference type="EMBL" id="KAE8257568.1"/>
    </source>
</evidence>
<dbReference type="EMBL" id="LWDF02000105">
    <property type="protein sequence ID" value="KAE8257568.1"/>
    <property type="molecule type" value="Genomic_DNA"/>
</dbReference>
<feature type="compositionally biased region" description="Basic and acidic residues" evidence="7">
    <location>
        <begin position="128"/>
        <end position="144"/>
    </location>
</feature>
<keyword evidence="8" id="KW-1133">Transmembrane helix</keyword>